<evidence type="ECO:0000256" key="4">
    <source>
        <dbReference type="ARBA" id="ARBA00022989"/>
    </source>
</evidence>
<feature type="transmembrane region" description="Helical" evidence="9">
    <location>
        <begin position="209"/>
        <end position="231"/>
    </location>
</feature>
<feature type="transmembrane region" description="Helical" evidence="9">
    <location>
        <begin position="55"/>
        <end position="78"/>
    </location>
</feature>
<dbReference type="GO" id="GO:0005886">
    <property type="term" value="C:plasma membrane"/>
    <property type="evidence" value="ECO:0007669"/>
    <property type="project" value="UniProtKB-SubCell"/>
</dbReference>
<dbReference type="CDD" id="cd00637">
    <property type="entry name" value="7tm_classA_rhodopsin-like"/>
    <property type="match status" value="1"/>
</dbReference>
<sequence length="352" mass="40000">MEKDLLIYPLCMMIISYTELSKVNIMAYNVCRAVNVTNQNMECNSVSPTSINKTIAGLLIVTVVVGSLGNILIAVTILKTKMFRKPVYALLLQVATLNVLFQTIVVPINIYAFFHNSWTPSIALCTMIVYMTNTLLCTTRLLLILVSVYRCIHVCYNNLYMKIKTPRVVAVFCLLVWVKTILIICLVGKKVSFSREYVICIFESVQHLQIFLSIFIYIPMAIIPTSMYIKIAVFVRNAQMRVLPQGRTASENHKKSQALTRMTALISLNHLVTVVLPAIFIMVDTDNRTMKKNLIAAAVFLFRLTSTFDFIIYIFSSRTMRSMIANIFTSLMSIDKPRDTQLQQHTANGNRF</sequence>
<reference evidence="11" key="2">
    <citation type="journal article" date="2021" name="Genome Biol. Evol.">
        <title>Developing a high-quality reference genome for a parasitic bivalve with doubly uniparental inheritance (Bivalvia: Unionida).</title>
        <authorList>
            <person name="Smith C.H."/>
        </authorList>
    </citation>
    <scope>NUCLEOTIDE SEQUENCE</scope>
    <source>
        <strain evidence="11">CHS0354</strain>
        <tissue evidence="11">Mantle</tissue>
    </source>
</reference>
<keyword evidence="3 9" id="KW-0812">Transmembrane</keyword>
<dbReference type="AlphaFoldDB" id="A0AAE0SBT7"/>
<keyword evidence="4 9" id="KW-1133">Transmembrane helix</keyword>
<evidence type="ECO:0000313" key="12">
    <source>
        <dbReference type="Proteomes" id="UP001195483"/>
    </source>
</evidence>
<comment type="subcellular location">
    <subcellularLocation>
        <location evidence="1">Cell membrane</location>
        <topology evidence="1">Multi-pass membrane protein</topology>
    </subcellularLocation>
</comment>
<keyword evidence="12" id="KW-1185">Reference proteome</keyword>
<keyword evidence="7" id="KW-0675">Receptor</keyword>
<feature type="domain" description="G-protein coupled receptors family 1 profile" evidence="10">
    <location>
        <begin position="69"/>
        <end position="313"/>
    </location>
</feature>
<keyword evidence="5" id="KW-0297">G-protein coupled receptor</keyword>
<dbReference type="PROSITE" id="PS50262">
    <property type="entry name" value="G_PROTEIN_RECEP_F1_2"/>
    <property type="match status" value="1"/>
</dbReference>
<name>A0AAE0SBT7_9BIVA</name>
<dbReference type="PANTHER" id="PTHR24229:SF40">
    <property type="entry name" value="ALLATOSTATIN C RECEPTOR 1-RELATED"/>
    <property type="match status" value="1"/>
</dbReference>
<evidence type="ECO:0000256" key="9">
    <source>
        <dbReference type="SAM" id="Phobius"/>
    </source>
</evidence>
<organism evidence="11 12">
    <name type="scientific">Potamilus streckersoni</name>
    <dbReference type="NCBI Taxonomy" id="2493646"/>
    <lineage>
        <taxon>Eukaryota</taxon>
        <taxon>Metazoa</taxon>
        <taxon>Spiralia</taxon>
        <taxon>Lophotrochozoa</taxon>
        <taxon>Mollusca</taxon>
        <taxon>Bivalvia</taxon>
        <taxon>Autobranchia</taxon>
        <taxon>Heteroconchia</taxon>
        <taxon>Palaeoheterodonta</taxon>
        <taxon>Unionida</taxon>
        <taxon>Unionoidea</taxon>
        <taxon>Unionidae</taxon>
        <taxon>Ambleminae</taxon>
        <taxon>Lampsilini</taxon>
        <taxon>Potamilus</taxon>
    </lineage>
</organism>
<keyword evidence="6 9" id="KW-0472">Membrane</keyword>
<evidence type="ECO:0000256" key="1">
    <source>
        <dbReference type="ARBA" id="ARBA00004651"/>
    </source>
</evidence>
<feature type="transmembrane region" description="Helical" evidence="9">
    <location>
        <begin position="295"/>
        <end position="315"/>
    </location>
</feature>
<dbReference type="InterPro" id="IPR017452">
    <property type="entry name" value="GPCR_Rhodpsn_7TM"/>
</dbReference>
<evidence type="ECO:0000256" key="8">
    <source>
        <dbReference type="ARBA" id="ARBA00023224"/>
    </source>
</evidence>
<evidence type="ECO:0000256" key="3">
    <source>
        <dbReference type="ARBA" id="ARBA00022692"/>
    </source>
</evidence>
<feature type="transmembrane region" description="Helical" evidence="9">
    <location>
        <begin position="120"/>
        <end position="148"/>
    </location>
</feature>
<feature type="transmembrane region" description="Helical" evidence="9">
    <location>
        <begin position="168"/>
        <end position="189"/>
    </location>
</feature>
<protein>
    <recommendedName>
        <fullName evidence="10">G-protein coupled receptors family 1 profile domain-containing protein</fullName>
    </recommendedName>
</protein>
<dbReference type="Gene3D" id="1.20.1070.10">
    <property type="entry name" value="Rhodopsin 7-helix transmembrane proteins"/>
    <property type="match status" value="1"/>
</dbReference>
<evidence type="ECO:0000256" key="6">
    <source>
        <dbReference type="ARBA" id="ARBA00023136"/>
    </source>
</evidence>
<proteinExistence type="predicted"/>
<accession>A0AAE0SBT7</accession>
<dbReference type="GO" id="GO:0043005">
    <property type="term" value="C:neuron projection"/>
    <property type="evidence" value="ECO:0007669"/>
    <property type="project" value="TreeGrafter"/>
</dbReference>
<comment type="caution">
    <text evidence="11">The sequence shown here is derived from an EMBL/GenBank/DDBJ whole genome shotgun (WGS) entry which is preliminary data.</text>
</comment>
<keyword evidence="2" id="KW-1003">Cell membrane</keyword>
<dbReference type="Pfam" id="PF00001">
    <property type="entry name" value="7tm_1"/>
    <property type="match status" value="1"/>
</dbReference>
<dbReference type="Proteomes" id="UP001195483">
    <property type="component" value="Unassembled WGS sequence"/>
</dbReference>
<evidence type="ECO:0000256" key="2">
    <source>
        <dbReference type="ARBA" id="ARBA00022475"/>
    </source>
</evidence>
<evidence type="ECO:0000256" key="5">
    <source>
        <dbReference type="ARBA" id="ARBA00023040"/>
    </source>
</evidence>
<evidence type="ECO:0000259" key="10">
    <source>
        <dbReference type="PROSITE" id="PS50262"/>
    </source>
</evidence>
<evidence type="ECO:0000256" key="7">
    <source>
        <dbReference type="ARBA" id="ARBA00023170"/>
    </source>
</evidence>
<dbReference type="GO" id="GO:0042277">
    <property type="term" value="F:peptide binding"/>
    <property type="evidence" value="ECO:0007669"/>
    <property type="project" value="TreeGrafter"/>
</dbReference>
<evidence type="ECO:0000313" key="11">
    <source>
        <dbReference type="EMBL" id="KAK3589162.1"/>
    </source>
</evidence>
<dbReference type="EMBL" id="JAEAOA010001155">
    <property type="protein sequence ID" value="KAK3589162.1"/>
    <property type="molecule type" value="Genomic_DNA"/>
</dbReference>
<reference evidence="11" key="1">
    <citation type="journal article" date="2021" name="Genome Biol. Evol.">
        <title>A High-Quality Reference Genome for a Parasitic Bivalve with Doubly Uniparental Inheritance (Bivalvia: Unionida).</title>
        <authorList>
            <person name="Smith C.H."/>
        </authorList>
    </citation>
    <scope>NUCLEOTIDE SEQUENCE</scope>
    <source>
        <strain evidence="11">CHS0354</strain>
    </source>
</reference>
<reference evidence="11" key="3">
    <citation type="submission" date="2023-05" db="EMBL/GenBank/DDBJ databases">
        <authorList>
            <person name="Smith C.H."/>
        </authorList>
    </citation>
    <scope>NUCLEOTIDE SEQUENCE</scope>
    <source>
        <strain evidence="11">CHS0354</strain>
        <tissue evidence="11">Mantle</tissue>
    </source>
</reference>
<feature type="transmembrane region" description="Helical" evidence="9">
    <location>
        <begin position="90"/>
        <end position="114"/>
    </location>
</feature>
<dbReference type="InterPro" id="IPR000276">
    <property type="entry name" value="GPCR_Rhodpsn"/>
</dbReference>
<dbReference type="SUPFAM" id="SSF81321">
    <property type="entry name" value="Family A G protein-coupled receptor-like"/>
    <property type="match status" value="1"/>
</dbReference>
<dbReference type="GO" id="GO:0004930">
    <property type="term" value="F:G protein-coupled receptor activity"/>
    <property type="evidence" value="ECO:0007669"/>
    <property type="project" value="UniProtKB-KW"/>
</dbReference>
<keyword evidence="8" id="KW-0807">Transducer</keyword>
<dbReference type="PANTHER" id="PTHR24229">
    <property type="entry name" value="NEUROPEPTIDES RECEPTOR"/>
    <property type="match status" value="1"/>
</dbReference>
<gene>
    <name evidence="11" type="ORF">CHS0354_018864</name>
</gene>
<feature type="transmembrane region" description="Helical" evidence="9">
    <location>
        <begin position="262"/>
        <end position="283"/>
    </location>
</feature>